<name>A0A4R2NTX7_9BACL</name>
<organism evidence="2 3">
    <name type="scientific">Scopulibacillus darangshiensis</name>
    <dbReference type="NCBI Taxonomy" id="442528"/>
    <lineage>
        <taxon>Bacteria</taxon>
        <taxon>Bacillati</taxon>
        <taxon>Bacillota</taxon>
        <taxon>Bacilli</taxon>
        <taxon>Bacillales</taxon>
        <taxon>Sporolactobacillaceae</taxon>
        <taxon>Scopulibacillus</taxon>
    </lineage>
</organism>
<feature type="transmembrane region" description="Helical" evidence="1">
    <location>
        <begin position="84"/>
        <end position="101"/>
    </location>
</feature>
<keyword evidence="1" id="KW-0812">Transmembrane</keyword>
<dbReference type="AlphaFoldDB" id="A0A4R2NTX7"/>
<keyword evidence="3" id="KW-1185">Reference proteome</keyword>
<evidence type="ECO:0000256" key="1">
    <source>
        <dbReference type="SAM" id="Phobius"/>
    </source>
</evidence>
<keyword evidence="1" id="KW-0472">Membrane</keyword>
<comment type="caution">
    <text evidence="2">The sequence shown here is derived from an EMBL/GenBank/DDBJ whole genome shotgun (WGS) entry which is preliminary data.</text>
</comment>
<feature type="transmembrane region" description="Helical" evidence="1">
    <location>
        <begin position="29"/>
        <end position="50"/>
    </location>
</feature>
<gene>
    <name evidence="2" type="ORF">EV207_12247</name>
</gene>
<evidence type="ECO:0000313" key="3">
    <source>
        <dbReference type="Proteomes" id="UP000295416"/>
    </source>
</evidence>
<dbReference type="OrthoDB" id="165966at2"/>
<accession>A0A4R2NTX7</accession>
<feature type="transmembrane region" description="Helical" evidence="1">
    <location>
        <begin position="56"/>
        <end position="77"/>
    </location>
</feature>
<proteinExistence type="predicted"/>
<sequence>MNVDTEYKKGAETKGVSAVARFGRMAYRLLAWVFLICIIAQVFIAGMATFTGQADWGLHMAFVKFFAPVPIIMILLSIIGRIRIWLSLGLFALIVFQFMSVELFSSVWVLAALHPVVALLLFWGAIVAVKQARGK</sequence>
<keyword evidence="1" id="KW-1133">Transmembrane helix</keyword>
<reference evidence="2 3" key="1">
    <citation type="submission" date="2019-03" db="EMBL/GenBank/DDBJ databases">
        <title>Genomic Encyclopedia of Type Strains, Phase IV (KMG-IV): sequencing the most valuable type-strain genomes for metagenomic binning, comparative biology and taxonomic classification.</title>
        <authorList>
            <person name="Goeker M."/>
        </authorList>
    </citation>
    <scope>NUCLEOTIDE SEQUENCE [LARGE SCALE GENOMIC DNA]</scope>
    <source>
        <strain evidence="2 3">DSM 19377</strain>
    </source>
</reference>
<dbReference type="Proteomes" id="UP000295416">
    <property type="component" value="Unassembled WGS sequence"/>
</dbReference>
<dbReference type="InterPro" id="IPR046192">
    <property type="entry name" value="DUF6220"/>
</dbReference>
<evidence type="ECO:0000313" key="2">
    <source>
        <dbReference type="EMBL" id="TCP24944.1"/>
    </source>
</evidence>
<feature type="transmembrane region" description="Helical" evidence="1">
    <location>
        <begin position="107"/>
        <end position="129"/>
    </location>
</feature>
<dbReference type="RefSeq" id="WP_132746840.1">
    <property type="nucleotide sequence ID" value="NZ_SLXK01000022.1"/>
</dbReference>
<dbReference type="Pfam" id="PF19728">
    <property type="entry name" value="DUF6220"/>
    <property type="match status" value="1"/>
</dbReference>
<protein>
    <submittedName>
        <fullName evidence="2">Uncharacterized protein</fullName>
    </submittedName>
</protein>
<dbReference type="EMBL" id="SLXK01000022">
    <property type="protein sequence ID" value="TCP24944.1"/>
    <property type="molecule type" value="Genomic_DNA"/>
</dbReference>